<keyword evidence="3" id="KW-1185">Reference proteome</keyword>
<feature type="region of interest" description="Disordered" evidence="1">
    <location>
        <begin position="1"/>
        <end position="21"/>
    </location>
</feature>
<evidence type="ECO:0000313" key="2">
    <source>
        <dbReference type="EMBL" id="KAL2060920.1"/>
    </source>
</evidence>
<dbReference type="Proteomes" id="UP001595075">
    <property type="component" value="Unassembled WGS sequence"/>
</dbReference>
<reference evidence="2 3" key="1">
    <citation type="journal article" date="2024" name="Commun. Biol.">
        <title>Comparative genomic analysis of thermophilic fungi reveals convergent evolutionary adaptations and gene losses.</title>
        <authorList>
            <person name="Steindorff A.S."/>
            <person name="Aguilar-Pontes M.V."/>
            <person name="Robinson A.J."/>
            <person name="Andreopoulos B."/>
            <person name="LaButti K."/>
            <person name="Kuo A."/>
            <person name="Mondo S."/>
            <person name="Riley R."/>
            <person name="Otillar R."/>
            <person name="Haridas S."/>
            <person name="Lipzen A."/>
            <person name="Grimwood J."/>
            <person name="Schmutz J."/>
            <person name="Clum A."/>
            <person name="Reid I.D."/>
            <person name="Moisan M.C."/>
            <person name="Butler G."/>
            <person name="Nguyen T.T.M."/>
            <person name="Dewar K."/>
            <person name="Conant G."/>
            <person name="Drula E."/>
            <person name="Henrissat B."/>
            <person name="Hansel C."/>
            <person name="Singer S."/>
            <person name="Hutchinson M.I."/>
            <person name="de Vries R.P."/>
            <person name="Natvig D.O."/>
            <person name="Powell A.J."/>
            <person name="Tsang A."/>
            <person name="Grigoriev I.V."/>
        </authorList>
    </citation>
    <scope>NUCLEOTIDE SEQUENCE [LARGE SCALE GENOMIC DNA]</scope>
    <source>
        <strain evidence="2 3">CBS 494.80</strain>
    </source>
</reference>
<protein>
    <submittedName>
        <fullName evidence="2">Uncharacterized protein</fullName>
    </submittedName>
</protein>
<name>A0ABR4BTF6_9HELO</name>
<proteinExistence type="predicted"/>
<comment type="caution">
    <text evidence="2">The sequence shown here is derived from an EMBL/GenBank/DDBJ whole genome shotgun (WGS) entry which is preliminary data.</text>
</comment>
<organism evidence="2 3">
    <name type="scientific">Oculimacula yallundae</name>
    <dbReference type="NCBI Taxonomy" id="86028"/>
    <lineage>
        <taxon>Eukaryota</taxon>
        <taxon>Fungi</taxon>
        <taxon>Dikarya</taxon>
        <taxon>Ascomycota</taxon>
        <taxon>Pezizomycotina</taxon>
        <taxon>Leotiomycetes</taxon>
        <taxon>Helotiales</taxon>
        <taxon>Ploettnerulaceae</taxon>
        <taxon>Oculimacula</taxon>
    </lineage>
</organism>
<accession>A0ABR4BTF6</accession>
<feature type="non-terminal residue" evidence="2">
    <location>
        <position position="83"/>
    </location>
</feature>
<sequence>MSKINQSLYDKVPTPSARELERDAQKQNFLLAARQQNSGNLGQPSTYQGWACEILAAPRPPETGHPLRLFGLSLEYKAKLQVD</sequence>
<gene>
    <name evidence="2" type="ORF">VTL71DRAFT_8972</name>
</gene>
<dbReference type="EMBL" id="JAZHXI010000020">
    <property type="protein sequence ID" value="KAL2060920.1"/>
    <property type="molecule type" value="Genomic_DNA"/>
</dbReference>
<evidence type="ECO:0000256" key="1">
    <source>
        <dbReference type="SAM" id="MobiDB-lite"/>
    </source>
</evidence>
<evidence type="ECO:0000313" key="3">
    <source>
        <dbReference type="Proteomes" id="UP001595075"/>
    </source>
</evidence>